<name>A0A9P1N0N1_9PELO</name>
<protein>
    <recommendedName>
        <fullName evidence="3">F-box domain-containing protein</fullName>
    </recommendedName>
</protein>
<evidence type="ECO:0000313" key="1">
    <source>
        <dbReference type="EMBL" id="CAI5443351.1"/>
    </source>
</evidence>
<proteinExistence type="predicted"/>
<dbReference type="EMBL" id="CANHGI010000002">
    <property type="protein sequence ID" value="CAI5443351.1"/>
    <property type="molecule type" value="Genomic_DNA"/>
</dbReference>
<evidence type="ECO:0008006" key="3">
    <source>
        <dbReference type="Google" id="ProtNLM"/>
    </source>
</evidence>
<dbReference type="AlphaFoldDB" id="A0A9P1N0N1"/>
<evidence type="ECO:0000313" key="2">
    <source>
        <dbReference type="Proteomes" id="UP001152747"/>
    </source>
</evidence>
<reference evidence="1" key="1">
    <citation type="submission" date="2022-11" db="EMBL/GenBank/DDBJ databases">
        <authorList>
            <person name="Kikuchi T."/>
        </authorList>
    </citation>
    <scope>NUCLEOTIDE SEQUENCE</scope>
    <source>
        <strain evidence="1">PS1010</strain>
    </source>
</reference>
<accession>A0A9P1N0N1</accession>
<organism evidence="1 2">
    <name type="scientific">Caenorhabditis angaria</name>
    <dbReference type="NCBI Taxonomy" id="860376"/>
    <lineage>
        <taxon>Eukaryota</taxon>
        <taxon>Metazoa</taxon>
        <taxon>Ecdysozoa</taxon>
        <taxon>Nematoda</taxon>
        <taxon>Chromadorea</taxon>
        <taxon>Rhabditida</taxon>
        <taxon>Rhabditina</taxon>
        <taxon>Rhabditomorpha</taxon>
        <taxon>Rhabditoidea</taxon>
        <taxon>Rhabditidae</taxon>
        <taxon>Peloderinae</taxon>
        <taxon>Caenorhabditis</taxon>
    </lineage>
</organism>
<sequence>MGCCLSTSKSEEIKYIGNEWFYLPYVIRRMIIDMMDLKTKGRFAQCSQDCFEEVSQSRNYTHRIQIQGIGKGKQRIYCIYIVVKKEKLKLQIYYNKKSECEECCQVDWYLDDKMIGTETFGKQDLIEINDFPYNRTNINNLKSGKLEILILNENIHGIDPISSGFVDFDTISRFQNHVRIPNCKLDDLFKMTSIHRQLYTSIFSLKEFENFLRRILIQEKYDDNLNQIIVNYENYENDSYDLIRVIKYYTTYCGWMIENATKLGFDGYLRDHKRIQHLEHCIIMKERDLVYVRVRKRT</sequence>
<keyword evidence="2" id="KW-1185">Reference proteome</keyword>
<gene>
    <name evidence="1" type="ORF">CAMP_LOCUS5988</name>
</gene>
<dbReference type="Proteomes" id="UP001152747">
    <property type="component" value="Unassembled WGS sequence"/>
</dbReference>
<comment type="caution">
    <text evidence="1">The sequence shown here is derived from an EMBL/GenBank/DDBJ whole genome shotgun (WGS) entry which is preliminary data.</text>
</comment>